<name>A0A4U5JUJ5_9GAMM</name>
<dbReference type="InterPro" id="IPR037066">
    <property type="entry name" value="Plug_dom_sf"/>
</dbReference>
<keyword evidence="5 9" id="KW-0798">TonB box</keyword>
<proteinExistence type="inferred from homology"/>
<dbReference type="InterPro" id="IPR036942">
    <property type="entry name" value="Beta-barrel_TonB_sf"/>
</dbReference>
<keyword evidence="3 8" id="KW-1134">Transmembrane beta strand</keyword>
<keyword evidence="4 8" id="KW-0812">Transmembrane</keyword>
<organism evidence="13 14">
    <name type="scientific">Luteimonas gilva</name>
    <dbReference type="NCBI Taxonomy" id="2572684"/>
    <lineage>
        <taxon>Bacteria</taxon>
        <taxon>Pseudomonadati</taxon>
        <taxon>Pseudomonadota</taxon>
        <taxon>Gammaproteobacteria</taxon>
        <taxon>Lysobacterales</taxon>
        <taxon>Lysobacteraceae</taxon>
        <taxon>Luteimonas</taxon>
    </lineage>
</organism>
<dbReference type="OrthoDB" id="6276154at2"/>
<evidence type="ECO:0000256" key="4">
    <source>
        <dbReference type="ARBA" id="ARBA00022692"/>
    </source>
</evidence>
<dbReference type="InterPro" id="IPR039426">
    <property type="entry name" value="TonB-dep_rcpt-like"/>
</dbReference>
<dbReference type="Gene3D" id="2.170.130.10">
    <property type="entry name" value="TonB-dependent receptor, plug domain"/>
    <property type="match status" value="1"/>
</dbReference>
<dbReference type="GO" id="GO:0009279">
    <property type="term" value="C:cell outer membrane"/>
    <property type="evidence" value="ECO:0007669"/>
    <property type="project" value="UniProtKB-SubCell"/>
</dbReference>
<gene>
    <name evidence="13" type="ORF">FCE95_02580</name>
</gene>
<evidence type="ECO:0000256" key="9">
    <source>
        <dbReference type="RuleBase" id="RU003357"/>
    </source>
</evidence>
<keyword evidence="13" id="KW-0675">Receptor</keyword>
<reference evidence="13 14" key="1">
    <citation type="submission" date="2019-04" db="EMBL/GenBank/DDBJ databases">
        <title>Reference strain of H23.</title>
        <authorList>
            <person name="Luo X."/>
        </authorList>
    </citation>
    <scope>NUCLEOTIDE SEQUENCE [LARGE SCALE GENOMIC DNA]</scope>
    <source>
        <strain evidence="13 14">H23</strain>
    </source>
</reference>
<feature type="signal peptide" evidence="10">
    <location>
        <begin position="1"/>
        <end position="28"/>
    </location>
</feature>
<dbReference type="PANTHER" id="PTHR47234">
    <property type="match status" value="1"/>
</dbReference>
<dbReference type="SUPFAM" id="SSF56935">
    <property type="entry name" value="Porins"/>
    <property type="match status" value="1"/>
</dbReference>
<keyword evidence="2 8" id="KW-0813">Transport</keyword>
<feature type="chain" id="PRO_5020468467" evidence="10">
    <location>
        <begin position="29"/>
        <end position="990"/>
    </location>
</feature>
<dbReference type="RefSeq" id="WP_137265425.1">
    <property type="nucleotide sequence ID" value="NZ_SZUA01000001.1"/>
</dbReference>
<evidence type="ECO:0000313" key="13">
    <source>
        <dbReference type="EMBL" id="TKR33215.1"/>
    </source>
</evidence>
<dbReference type="InterPro" id="IPR012910">
    <property type="entry name" value="Plug_dom"/>
</dbReference>
<sequence length="990" mass="109289">MNQQPRLTRNALSKALLPILFAPLTVLAQTAPEPPAQAPQAASAEAGAKQLDKVTVTGSRIKRAQVEGPAPLTLITAEQIKKEGFVTVYDALTTLNEAIGTVEADVQWGSHTPNASPLNLRNMGPGRSLLLVNGRRVADYPLPYGGQSNFANYGNIPAAAVERIEVLTGGASAIYGSDAVAGVVNVILKQGYQGDEIRMRMGASTEGGRETTDISWAGGKSGPQWNLTYAVQYTKQEPLFGRDRPKMDDASDAPYSSWNPEQRKVGFRPSTGLGLIDADTGNRVAPPAGACDHFGGEYYLADRLLYNRNSGTVTNTGQLCGLSADFANWLLRSGSEDWSGYLHGTWDFEGGLQAWANLAVYDSTGIWGTSPPAVVLPGGPEFPAFHDAGSGRNLIGIRNITPREAGGFDALRNSNKERSWDLSAGLRGSFGDGFDWEASIGRARYTVRENIATVDWNKSEDYFLGPQLGTTPDGLPIYDLDESRWWSPLTPEQYRQFGAHSINQASSWVNQASFAIDGDLFEGWAGPIGFAAVVEAAEQGYRLRPDPRANLDYEVQNVDRGGGERRRYSAGVEFQVPLLKTLTATLAARYDRYGDYKAFDNESRLSIGTQSESTWNAGLEWRPLDNLLLRGSYATSFRAPDMHYLLAQPSSSQVQTTDPYTCIQSGDYLIANCGQGSPHFYVFDINRRGTPDLRSELGNSWTVGFVWDVIDNLSITSDYWSIDLEDEIRDIGEDTVLRDEAGCRTGKTVDPNLSWSNPGGAEYCASIVSRVKRDASGQIVSVERGPINIAKKHVEGIDASLRYRLDTARWGNFQFALNYTNLRSLREQTYRTDPDPERRDRDIRSKVRGSVSWQGQKWNWNVYGDRIGSVPGVRYHWTAEQGGYGGCTPFPDGGVPNDHADCVDTDPNSPTYRQQTSRYFGRVGPSITWNFNVGYQLSERSKVNFYVNNAFNSTGWNHKDPYKLDYEFYNSRLFSPVGREIALEYVLKLN</sequence>
<dbReference type="EMBL" id="SZUA01000001">
    <property type="protein sequence ID" value="TKR33215.1"/>
    <property type="molecule type" value="Genomic_DNA"/>
</dbReference>
<evidence type="ECO:0000259" key="11">
    <source>
        <dbReference type="Pfam" id="PF00593"/>
    </source>
</evidence>
<evidence type="ECO:0000256" key="10">
    <source>
        <dbReference type="SAM" id="SignalP"/>
    </source>
</evidence>
<dbReference type="InterPro" id="IPR000531">
    <property type="entry name" value="Beta-barrel_TonB"/>
</dbReference>
<dbReference type="AlphaFoldDB" id="A0A4U5JUJ5"/>
<dbReference type="PROSITE" id="PS52016">
    <property type="entry name" value="TONB_DEPENDENT_REC_3"/>
    <property type="match status" value="1"/>
</dbReference>
<comment type="similarity">
    <text evidence="8 9">Belongs to the TonB-dependent receptor family.</text>
</comment>
<comment type="caution">
    <text evidence="13">The sequence shown here is derived from an EMBL/GenBank/DDBJ whole genome shotgun (WGS) entry which is preliminary data.</text>
</comment>
<evidence type="ECO:0000256" key="1">
    <source>
        <dbReference type="ARBA" id="ARBA00004571"/>
    </source>
</evidence>
<evidence type="ECO:0000256" key="6">
    <source>
        <dbReference type="ARBA" id="ARBA00023136"/>
    </source>
</evidence>
<protein>
    <submittedName>
        <fullName evidence="13">TonB-dependent receptor</fullName>
    </submittedName>
</protein>
<evidence type="ECO:0000313" key="14">
    <source>
        <dbReference type="Proteomes" id="UP000308707"/>
    </source>
</evidence>
<dbReference type="Pfam" id="PF07715">
    <property type="entry name" value="Plug"/>
    <property type="match status" value="1"/>
</dbReference>
<accession>A0A4U5JUJ5</accession>
<feature type="domain" description="TonB-dependent receptor plug" evidence="12">
    <location>
        <begin position="67"/>
        <end position="183"/>
    </location>
</feature>
<dbReference type="Proteomes" id="UP000308707">
    <property type="component" value="Unassembled WGS sequence"/>
</dbReference>
<keyword evidence="7 8" id="KW-0998">Cell outer membrane</keyword>
<evidence type="ECO:0000256" key="8">
    <source>
        <dbReference type="PROSITE-ProRule" id="PRU01360"/>
    </source>
</evidence>
<keyword evidence="6 8" id="KW-0472">Membrane</keyword>
<dbReference type="PANTHER" id="PTHR47234:SF1">
    <property type="entry name" value="TONB-DEPENDENT RECEPTOR"/>
    <property type="match status" value="1"/>
</dbReference>
<feature type="domain" description="TonB-dependent receptor-like beta-barrel" evidence="11">
    <location>
        <begin position="406"/>
        <end position="949"/>
    </location>
</feature>
<evidence type="ECO:0000256" key="7">
    <source>
        <dbReference type="ARBA" id="ARBA00023237"/>
    </source>
</evidence>
<keyword evidence="14" id="KW-1185">Reference proteome</keyword>
<dbReference type="Gene3D" id="2.40.170.20">
    <property type="entry name" value="TonB-dependent receptor, beta-barrel domain"/>
    <property type="match status" value="1"/>
</dbReference>
<dbReference type="Pfam" id="PF00593">
    <property type="entry name" value="TonB_dep_Rec_b-barrel"/>
    <property type="match status" value="1"/>
</dbReference>
<evidence type="ECO:0000256" key="5">
    <source>
        <dbReference type="ARBA" id="ARBA00023077"/>
    </source>
</evidence>
<evidence type="ECO:0000259" key="12">
    <source>
        <dbReference type="Pfam" id="PF07715"/>
    </source>
</evidence>
<evidence type="ECO:0000256" key="3">
    <source>
        <dbReference type="ARBA" id="ARBA00022452"/>
    </source>
</evidence>
<evidence type="ECO:0000256" key="2">
    <source>
        <dbReference type="ARBA" id="ARBA00022448"/>
    </source>
</evidence>
<comment type="subcellular location">
    <subcellularLocation>
        <location evidence="1 8">Cell outer membrane</location>
        <topology evidence="1 8">Multi-pass membrane protein</topology>
    </subcellularLocation>
</comment>
<keyword evidence="10" id="KW-0732">Signal</keyword>